<gene>
    <name evidence="4" type="ORF">BDN70DRAFT_886841</name>
</gene>
<dbReference type="Gene3D" id="3.40.50.720">
    <property type="entry name" value="NAD(P)-binding Rossmann-like Domain"/>
    <property type="match status" value="1"/>
</dbReference>
<comment type="caution">
    <text evidence="4">The sequence shown here is derived from an EMBL/GenBank/DDBJ whole genome shotgun (WGS) entry which is preliminary data.</text>
</comment>
<evidence type="ECO:0000313" key="5">
    <source>
        <dbReference type="Proteomes" id="UP000807469"/>
    </source>
</evidence>
<organism evidence="4 5">
    <name type="scientific">Pholiota conissans</name>
    <dbReference type="NCBI Taxonomy" id="109636"/>
    <lineage>
        <taxon>Eukaryota</taxon>
        <taxon>Fungi</taxon>
        <taxon>Dikarya</taxon>
        <taxon>Basidiomycota</taxon>
        <taxon>Agaricomycotina</taxon>
        <taxon>Agaricomycetes</taxon>
        <taxon>Agaricomycetidae</taxon>
        <taxon>Agaricales</taxon>
        <taxon>Agaricineae</taxon>
        <taxon>Strophariaceae</taxon>
        <taxon>Pholiota</taxon>
    </lineage>
</organism>
<dbReference type="PANTHER" id="PTHR43544">
    <property type="entry name" value="SHORT-CHAIN DEHYDROGENASE/REDUCTASE"/>
    <property type="match status" value="1"/>
</dbReference>
<dbReference type="InterPro" id="IPR036291">
    <property type="entry name" value="NAD(P)-bd_dom_sf"/>
</dbReference>
<dbReference type="GO" id="GO:0016491">
    <property type="term" value="F:oxidoreductase activity"/>
    <property type="evidence" value="ECO:0007669"/>
    <property type="project" value="UniProtKB-KW"/>
</dbReference>
<comment type="similarity">
    <text evidence="1">Belongs to the short-chain dehydrogenases/reductases (SDR) family.</text>
</comment>
<name>A0A9P5YNL5_9AGAR</name>
<accession>A0A9P5YNL5</accession>
<keyword evidence="5" id="KW-1185">Reference proteome</keyword>
<dbReference type="EMBL" id="MU155518">
    <property type="protein sequence ID" value="KAF9472594.1"/>
    <property type="molecule type" value="Genomic_DNA"/>
</dbReference>
<evidence type="ECO:0000256" key="2">
    <source>
        <dbReference type="ARBA" id="ARBA00022857"/>
    </source>
</evidence>
<keyword evidence="3" id="KW-0560">Oxidoreductase</keyword>
<dbReference type="PANTHER" id="PTHR43544:SF7">
    <property type="entry name" value="NADB-LER2"/>
    <property type="match status" value="1"/>
</dbReference>
<dbReference type="PRINTS" id="PR00081">
    <property type="entry name" value="GDHRDH"/>
</dbReference>
<protein>
    <submittedName>
        <fullName evidence="4">NAD(P)-binding protein</fullName>
    </submittedName>
</protein>
<dbReference type="InterPro" id="IPR002347">
    <property type="entry name" value="SDR_fam"/>
</dbReference>
<sequence length="259" mass="27749">MSDPAPIIFFVAGATRGLGLGFVSQIPVKYPSAIVYAWAREPSSSGADALKRVANMYPGRVEIVKYVSADEVGNAEVAKEIRTRHGKVDVVIANAAICSGLAPVHKADMNAFKEHFTVNVMGPIVLFKAFYGLLKASPSPKFIPITSVGGSLVITVSGPLQGVCYCSSKAALNWISRKIHFENEWLLCFPFAPGGVDTDMLRTTIADDITGKFADAVEKQGVPLTPDAAANKMIDIIMTATREGEGGQYVNIDSSRLPW</sequence>
<dbReference type="InterPro" id="IPR020904">
    <property type="entry name" value="Sc_DH/Rdtase_CS"/>
</dbReference>
<dbReference type="GO" id="GO:0005737">
    <property type="term" value="C:cytoplasm"/>
    <property type="evidence" value="ECO:0007669"/>
    <property type="project" value="TreeGrafter"/>
</dbReference>
<reference evidence="4" key="1">
    <citation type="submission" date="2020-11" db="EMBL/GenBank/DDBJ databases">
        <authorList>
            <consortium name="DOE Joint Genome Institute"/>
            <person name="Ahrendt S."/>
            <person name="Riley R."/>
            <person name="Andreopoulos W."/>
            <person name="Labutti K."/>
            <person name="Pangilinan J."/>
            <person name="Ruiz-Duenas F.J."/>
            <person name="Barrasa J.M."/>
            <person name="Sanchez-Garcia M."/>
            <person name="Camarero S."/>
            <person name="Miyauchi S."/>
            <person name="Serrano A."/>
            <person name="Linde D."/>
            <person name="Babiker R."/>
            <person name="Drula E."/>
            <person name="Ayuso-Fernandez I."/>
            <person name="Pacheco R."/>
            <person name="Padilla G."/>
            <person name="Ferreira P."/>
            <person name="Barriuso J."/>
            <person name="Kellner H."/>
            <person name="Castanera R."/>
            <person name="Alfaro M."/>
            <person name="Ramirez L."/>
            <person name="Pisabarro A.G."/>
            <person name="Kuo A."/>
            <person name="Tritt A."/>
            <person name="Lipzen A."/>
            <person name="He G."/>
            <person name="Yan M."/>
            <person name="Ng V."/>
            <person name="Cullen D."/>
            <person name="Martin F."/>
            <person name="Rosso M.-N."/>
            <person name="Henrissat B."/>
            <person name="Hibbett D."/>
            <person name="Martinez A.T."/>
            <person name="Grigoriev I.V."/>
        </authorList>
    </citation>
    <scope>NUCLEOTIDE SEQUENCE</scope>
    <source>
        <strain evidence="4">CIRM-BRFM 674</strain>
    </source>
</reference>
<dbReference type="PROSITE" id="PS00061">
    <property type="entry name" value="ADH_SHORT"/>
    <property type="match status" value="1"/>
</dbReference>
<dbReference type="InterPro" id="IPR051468">
    <property type="entry name" value="Fungal_SecMetab_SDRs"/>
</dbReference>
<evidence type="ECO:0000256" key="1">
    <source>
        <dbReference type="ARBA" id="ARBA00006484"/>
    </source>
</evidence>
<proteinExistence type="inferred from homology"/>
<dbReference type="AlphaFoldDB" id="A0A9P5YNL5"/>
<dbReference type="Proteomes" id="UP000807469">
    <property type="component" value="Unassembled WGS sequence"/>
</dbReference>
<keyword evidence="2" id="KW-0521">NADP</keyword>
<dbReference type="OrthoDB" id="9876299at2759"/>
<evidence type="ECO:0000256" key="3">
    <source>
        <dbReference type="ARBA" id="ARBA00023002"/>
    </source>
</evidence>
<dbReference type="SUPFAM" id="SSF51735">
    <property type="entry name" value="NAD(P)-binding Rossmann-fold domains"/>
    <property type="match status" value="1"/>
</dbReference>
<dbReference type="Pfam" id="PF00106">
    <property type="entry name" value="adh_short"/>
    <property type="match status" value="1"/>
</dbReference>
<evidence type="ECO:0000313" key="4">
    <source>
        <dbReference type="EMBL" id="KAF9472594.1"/>
    </source>
</evidence>